<sequence>MDDGYVTRGRSRRGAQRITNFHHYHVELFVAIVDKQLVELNSCFDEVNTKLRLCFASLSPDDLFSAFDEQKLICFAQFYPNEFTTYQLLALEDQVGHYILCIYNATFSKYENASGTIVLVAEFSYRRELLANLRVDNYHQWYNSHLILLYCTYALSSRVGQHSLIWSPNGHPGSGCVRNRVHNHVYLLIALALVLPVATVLVERACSAINIVKTLLRNRMGDQWLSDIMVVYIESNFLSSIDNEAIMRHFQNMKTRRELL</sequence>
<dbReference type="STRING" id="3750.A0A498K5W0"/>
<dbReference type="PANTHER" id="PTHR11697">
    <property type="entry name" value="GENERAL TRANSCRIPTION FACTOR 2-RELATED ZINC FINGER PROTEIN"/>
    <property type="match status" value="1"/>
</dbReference>
<reference evidence="2 3" key="1">
    <citation type="submission" date="2018-10" db="EMBL/GenBank/DDBJ databases">
        <title>A high-quality apple genome assembly.</title>
        <authorList>
            <person name="Hu J."/>
        </authorList>
    </citation>
    <scope>NUCLEOTIDE SEQUENCE [LARGE SCALE GENOMIC DNA]</scope>
    <source>
        <strain evidence="3">cv. HFTH1</strain>
        <tissue evidence="2">Young leaf</tissue>
    </source>
</reference>
<keyword evidence="1" id="KW-1133">Transmembrane helix</keyword>
<keyword evidence="3" id="KW-1185">Reference proteome</keyword>
<name>A0A498K5W0_MALDO</name>
<keyword evidence="1" id="KW-0472">Membrane</keyword>
<organism evidence="2 3">
    <name type="scientific">Malus domestica</name>
    <name type="common">Apple</name>
    <name type="synonym">Pyrus malus</name>
    <dbReference type="NCBI Taxonomy" id="3750"/>
    <lineage>
        <taxon>Eukaryota</taxon>
        <taxon>Viridiplantae</taxon>
        <taxon>Streptophyta</taxon>
        <taxon>Embryophyta</taxon>
        <taxon>Tracheophyta</taxon>
        <taxon>Spermatophyta</taxon>
        <taxon>Magnoliopsida</taxon>
        <taxon>eudicotyledons</taxon>
        <taxon>Gunneridae</taxon>
        <taxon>Pentapetalae</taxon>
        <taxon>rosids</taxon>
        <taxon>fabids</taxon>
        <taxon>Rosales</taxon>
        <taxon>Rosaceae</taxon>
        <taxon>Amygdaloideae</taxon>
        <taxon>Maleae</taxon>
        <taxon>Malus</taxon>
    </lineage>
</organism>
<feature type="transmembrane region" description="Helical" evidence="1">
    <location>
        <begin position="184"/>
        <end position="202"/>
    </location>
</feature>
<evidence type="ECO:0008006" key="4">
    <source>
        <dbReference type="Google" id="ProtNLM"/>
    </source>
</evidence>
<protein>
    <recommendedName>
        <fullName evidence="4">HAT C-terminal dimerisation domain-containing protein</fullName>
    </recommendedName>
</protein>
<dbReference type="EMBL" id="RDQH01000329">
    <property type="protein sequence ID" value="RXI02766.1"/>
    <property type="molecule type" value="Genomic_DNA"/>
</dbReference>
<accession>A0A498K5W0</accession>
<dbReference type="InterPro" id="IPR055298">
    <property type="entry name" value="AtLOH3-like"/>
</dbReference>
<comment type="caution">
    <text evidence="2">The sequence shown here is derived from an EMBL/GenBank/DDBJ whole genome shotgun (WGS) entry which is preliminary data.</text>
</comment>
<evidence type="ECO:0000256" key="1">
    <source>
        <dbReference type="SAM" id="Phobius"/>
    </source>
</evidence>
<dbReference type="PANTHER" id="PTHR11697:SF230">
    <property type="entry name" value="ZINC FINGER, MYM DOMAIN CONTAINING 1"/>
    <property type="match status" value="1"/>
</dbReference>
<evidence type="ECO:0000313" key="2">
    <source>
        <dbReference type="EMBL" id="RXI02766.1"/>
    </source>
</evidence>
<dbReference type="AlphaFoldDB" id="A0A498K5W0"/>
<proteinExistence type="predicted"/>
<gene>
    <name evidence="2" type="ORF">DVH24_002844</name>
</gene>
<evidence type="ECO:0000313" key="3">
    <source>
        <dbReference type="Proteomes" id="UP000290289"/>
    </source>
</evidence>
<keyword evidence="1" id="KW-0812">Transmembrane</keyword>
<dbReference type="Proteomes" id="UP000290289">
    <property type="component" value="Chromosome 3"/>
</dbReference>